<dbReference type="AlphaFoldDB" id="A0A9P5U0M4"/>
<evidence type="ECO:0000313" key="2">
    <source>
        <dbReference type="EMBL" id="KAF9060693.1"/>
    </source>
</evidence>
<protein>
    <submittedName>
        <fullName evidence="2">Uncharacterized protein</fullName>
    </submittedName>
</protein>
<dbReference type="EMBL" id="JADNRY010000231">
    <property type="protein sequence ID" value="KAF9060693.1"/>
    <property type="molecule type" value="Genomic_DNA"/>
</dbReference>
<comment type="caution">
    <text evidence="2">The sequence shown here is derived from an EMBL/GenBank/DDBJ whole genome shotgun (WGS) entry which is preliminary data.</text>
</comment>
<dbReference type="Proteomes" id="UP000772434">
    <property type="component" value="Unassembled WGS sequence"/>
</dbReference>
<sequence length="570" mass="64619">MSEDRETETGTILTSTGTTNSSFTIHGPGALSGKAIKRFGTVVVKGVDAIVYRRRLARIESILQEDRDAMTHLNLKARGRLYCDLFELSRSVYSMSIRTRALPLIMRKIGEMDLKDIAAAIVHLWSSEWQDDLKEMLSEILLCIRMYREPRLMPNVLDALRHDELAKLKPYHLAGLNAYGHGILEFAGGVDISTAEFRAPFLILLRLMVSLSTTPTISRALLEIEILEFIIETSFQEIGPQYYEDSGESLLQAVLRKLDPIQDIRSISQIQELLDLRVAMKSTVFPQVKFKVGIKELLMMIEYDFLPKNLKESGAVTNLNFKTQKHYKDLLKWSRFGYRVSIRTRAFRLIMHKIGRRDSEDLATAIVHLPSSECQDLLRDMLLCIRMYRLMPGPGLDAYGHEAYAYGHEADAYSHEAYKFAQQKVRVLRAVFRVPFLISLRSMVSLSTNPTFSRVLLGLKILEFIIESSFQGGKLDPIQDIYHISQIQMLINRRSRICPQGRFKGSKQVGFGTSGGDSPAEAGSKESIHQKDLDMTTKPLQDRLPSYLLRKASAAWPPSSFHTDPSGPQL</sequence>
<proteinExistence type="predicted"/>
<dbReference type="OrthoDB" id="3062192at2759"/>
<organism evidence="2 3">
    <name type="scientific">Rhodocollybia butyracea</name>
    <dbReference type="NCBI Taxonomy" id="206335"/>
    <lineage>
        <taxon>Eukaryota</taxon>
        <taxon>Fungi</taxon>
        <taxon>Dikarya</taxon>
        <taxon>Basidiomycota</taxon>
        <taxon>Agaricomycotina</taxon>
        <taxon>Agaricomycetes</taxon>
        <taxon>Agaricomycetidae</taxon>
        <taxon>Agaricales</taxon>
        <taxon>Marasmiineae</taxon>
        <taxon>Omphalotaceae</taxon>
        <taxon>Rhodocollybia</taxon>
    </lineage>
</organism>
<gene>
    <name evidence="2" type="ORF">BDP27DRAFT_1406990</name>
</gene>
<feature type="region of interest" description="Disordered" evidence="1">
    <location>
        <begin position="501"/>
        <end position="538"/>
    </location>
</feature>
<feature type="compositionally biased region" description="Basic and acidic residues" evidence="1">
    <location>
        <begin position="523"/>
        <end position="535"/>
    </location>
</feature>
<reference evidence="2" key="1">
    <citation type="submission" date="2020-11" db="EMBL/GenBank/DDBJ databases">
        <authorList>
            <consortium name="DOE Joint Genome Institute"/>
            <person name="Ahrendt S."/>
            <person name="Riley R."/>
            <person name="Andreopoulos W."/>
            <person name="Labutti K."/>
            <person name="Pangilinan J."/>
            <person name="Ruiz-Duenas F.J."/>
            <person name="Barrasa J.M."/>
            <person name="Sanchez-Garcia M."/>
            <person name="Camarero S."/>
            <person name="Miyauchi S."/>
            <person name="Serrano A."/>
            <person name="Linde D."/>
            <person name="Babiker R."/>
            <person name="Drula E."/>
            <person name="Ayuso-Fernandez I."/>
            <person name="Pacheco R."/>
            <person name="Padilla G."/>
            <person name="Ferreira P."/>
            <person name="Barriuso J."/>
            <person name="Kellner H."/>
            <person name="Castanera R."/>
            <person name="Alfaro M."/>
            <person name="Ramirez L."/>
            <person name="Pisabarro A.G."/>
            <person name="Kuo A."/>
            <person name="Tritt A."/>
            <person name="Lipzen A."/>
            <person name="He G."/>
            <person name="Yan M."/>
            <person name="Ng V."/>
            <person name="Cullen D."/>
            <person name="Martin F."/>
            <person name="Rosso M.-N."/>
            <person name="Henrissat B."/>
            <person name="Hibbett D."/>
            <person name="Martinez A.T."/>
            <person name="Grigoriev I.V."/>
        </authorList>
    </citation>
    <scope>NUCLEOTIDE SEQUENCE</scope>
    <source>
        <strain evidence="2">AH 40177</strain>
    </source>
</reference>
<accession>A0A9P5U0M4</accession>
<evidence type="ECO:0000313" key="3">
    <source>
        <dbReference type="Proteomes" id="UP000772434"/>
    </source>
</evidence>
<feature type="non-terminal residue" evidence="2">
    <location>
        <position position="570"/>
    </location>
</feature>
<evidence type="ECO:0000256" key="1">
    <source>
        <dbReference type="SAM" id="MobiDB-lite"/>
    </source>
</evidence>
<keyword evidence="3" id="KW-1185">Reference proteome</keyword>
<name>A0A9P5U0M4_9AGAR</name>